<dbReference type="PROSITE" id="PS51832">
    <property type="entry name" value="HD_GYP"/>
    <property type="match status" value="1"/>
</dbReference>
<dbReference type="Proteomes" id="UP000703590">
    <property type="component" value="Unassembled WGS sequence"/>
</dbReference>
<evidence type="ECO:0000259" key="1">
    <source>
        <dbReference type="PROSITE" id="PS51832"/>
    </source>
</evidence>
<name>A0ABS2WNW0_9BACT</name>
<gene>
    <name evidence="2" type="ORF">JWV37_01130</name>
</gene>
<dbReference type="EMBL" id="JAFHKK010000002">
    <property type="protein sequence ID" value="MBN2963371.1"/>
    <property type="molecule type" value="Genomic_DNA"/>
</dbReference>
<dbReference type="PANTHER" id="PTHR43155">
    <property type="entry name" value="CYCLIC DI-GMP PHOSPHODIESTERASE PA4108-RELATED"/>
    <property type="match status" value="1"/>
</dbReference>
<dbReference type="Pfam" id="PF13487">
    <property type="entry name" value="HD_5"/>
    <property type="match status" value="1"/>
</dbReference>
<reference evidence="2 3" key="2">
    <citation type="submission" date="2021-02" db="EMBL/GenBank/DDBJ databases">
        <title>Sulfurospirillum tamanensis sp. nov.</title>
        <authorList>
            <person name="Frolova A."/>
            <person name="Merkel A."/>
            <person name="Slobodkin A."/>
        </authorList>
    </citation>
    <scope>NUCLEOTIDE SEQUENCE [LARGE SCALE GENOMIC DNA]</scope>
    <source>
        <strain evidence="2 3">T05b</strain>
    </source>
</reference>
<dbReference type="PANTHER" id="PTHR43155:SF2">
    <property type="entry name" value="CYCLIC DI-GMP PHOSPHODIESTERASE PA4108"/>
    <property type="match status" value="1"/>
</dbReference>
<dbReference type="InterPro" id="IPR003018">
    <property type="entry name" value="GAF"/>
</dbReference>
<dbReference type="SMART" id="SM00065">
    <property type="entry name" value="GAF"/>
    <property type="match status" value="1"/>
</dbReference>
<sequence length="383" mass="42556">MRKRFTCNAMADLLTKGHSMEISVSQQLHMLLKLGNLISTKADLVEILTILGDTARDVVGAERCSIFVYDKNTHQLWTKMAHGVEKITVDADFGVVGKALLAKEVQIVVDAYKDFRFNASVDKQTGYVTKNIVAVPLLNHLGEPIGVFQALNKREGVFSNIDAELLILIGNYASVSLENAILHEKLRTSQAKIINKLTEAAEFKDNETSAHTKRVGLYSEIVAQTLGLDETFSKLIRLTAPMHDIGKIGISDAIIKKTGALTPEEFALVKTHAMIGYNLLKDPEDEVLTMAANIARDHHEKIAGGGYPDGKKGEEISLEGRIVAIADVFDALTSQRPYKQPWSLERSLEYIKQRKGTQFDPDVADAFFKKEEEIIQIRLHLED</sequence>
<dbReference type="CDD" id="cd00077">
    <property type="entry name" value="HDc"/>
    <property type="match status" value="1"/>
</dbReference>
<reference evidence="2 3" key="3">
    <citation type="submission" date="2021-02" db="EMBL/GenBank/DDBJ databases">
        <authorList>
            <person name="Merkel A.Y."/>
        </authorList>
    </citation>
    <scope>NUCLEOTIDE SEQUENCE [LARGE SCALE GENOMIC DNA]</scope>
    <source>
        <strain evidence="2 3">T05b</strain>
    </source>
</reference>
<dbReference type="SUPFAM" id="SSF55781">
    <property type="entry name" value="GAF domain-like"/>
    <property type="match status" value="1"/>
</dbReference>
<dbReference type="InterPro" id="IPR003607">
    <property type="entry name" value="HD/PDEase_dom"/>
</dbReference>
<accession>A0ABS2WNW0</accession>
<comment type="caution">
    <text evidence="2">The sequence shown here is derived from an EMBL/GenBank/DDBJ whole genome shotgun (WGS) entry which is preliminary data.</text>
</comment>
<dbReference type="Gene3D" id="3.30.450.40">
    <property type="match status" value="1"/>
</dbReference>
<dbReference type="Pfam" id="PF13185">
    <property type="entry name" value="GAF_2"/>
    <property type="match status" value="1"/>
</dbReference>
<dbReference type="InterPro" id="IPR037522">
    <property type="entry name" value="HD_GYP_dom"/>
</dbReference>
<organism evidence="2 3">
    <name type="scientific">Sulfurospirillum tamanense</name>
    <dbReference type="NCBI Taxonomy" id="2813362"/>
    <lineage>
        <taxon>Bacteria</taxon>
        <taxon>Pseudomonadati</taxon>
        <taxon>Campylobacterota</taxon>
        <taxon>Epsilonproteobacteria</taxon>
        <taxon>Campylobacterales</taxon>
        <taxon>Sulfurospirillaceae</taxon>
        <taxon>Sulfurospirillum</taxon>
    </lineage>
</organism>
<dbReference type="RefSeq" id="WP_205457814.1">
    <property type="nucleotide sequence ID" value="NZ_JAFHKK010000002.1"/>
</dbReference>
<dbReference type="Gene3D" id="1.10.3210.10">
    <property type="entry name" value="Hypothetical protein af1432"/>
    <property type="match status" value="1"/>
</dbReference>
<evidence type="ECO:0000313" key="3">
    <source>
        <dbReference type="Proteomes" id="UP000703590"/>
    </source>
</evidence>
<reference evidence="3" key="1">
    <citation type="submission" date="2021-02" db="EMBL/GenBank/DDBJ databases">
        <title>Sulfurospirillum tamanensis sp. nov.</title>
        <authorList>
            <person name="Merkel A.Y."/>
        </authorList>
    </citation>
    <scope>NUCLEOTIDE SEQUENCE [LARGE SCALE GENOMIC DNA]</scope>
    <source>
        <strain evidence="3">T05b</strain>
    </source>
</reference>
<protein>
    <submittedName>
        <fullName evidence="2">HD domain-containing protein</fullName>
    </submittedName>
</protein>
<keyword evidence="3" id="KW-1185">Reference proteome</keyword>
<evidence type="ECO:0000313" key="2">
    <source>
        <dbReference type="EMBL" id="MBN2963371.1"/>
    </source>
</evidence>
<dbReference type="InterPro" id="IPR029016">
    <property type="entry name" value="GAF-like_dom_sf"/>
</dbReference>
<proteinExistence type="predicted"/>
<dbReference type="SUPFAM" id="SSF109604">
    <property type="entry name" value="HD-domain/PDEase-like"/>
    <property type="match status" value="1"/>
</dbReference>
<feature type="domain" description="HD-GYP" evidence="1">
    <location>
        <begin position="186"/>
        <end position="383"/>
    </location>
</feature>
<dbReference type="SMART" id="SM00471">
    <property type="entry name" value="HDc"/>
    <property type="match status" value="1"/>
</dbReference>